<dbReference type="Pfam" id="PF08801">
    <property type="entry name" value="Nucleoporin_N"/>
    <property type="match status" value="1"/>
</dbReference>
<comment type="caution">
    <text evidence="7">The sequence shown here is derived from an EMBL/GenBank/DDBJ whole genome shotgun (WGS) entry which is preliminary data.</text>
</comment>
<dbReference type="AlphaFoldDB" id="A0AAD5Q6Z8"/>
<dbReference type="InterPro" id="IPR042533">
    <property type="entry name" value="Nucleoporin_Nup155_C_1"/>
</dbReference>
<gene>
    <name evidence="7" type="ORF">P43SY_003432</name>
</gene>
<dbReference type="PANTHER" id="PTHR10350:SF6">
    <property type="entry name" value="NUCLEAR PORE COMPLEX PROTEIN NUP155"/>
    <property type="match status" value="1"/>
</dbReference>
<feature type="domain" description="Nucleoporin Nup133/Nup155-like C-terminal" evidence="5">
    <location>
        <begin position="353"/>
        <end position="702"/>
    </location>
</feature>
<sequence>MAATGDGIAAFSRHWHAQQTATPAKGDEQERQARLFKGLLEAKTRVDQVVIEDSKFPDLYDQLATQSEPQNYFFEPYATQWCPQLLKKGAIIPLPSVIATSMEEEMQTLTLSGLLTPIDHAWTSVDHRLFLWNYKQRGRFAVFEFDQPVVAVGLCQRPRPGVFTDKVQHLLAVATTVEVVLVAVLYEDNKTLASGLRLQRTKLSVSTDNTVVRRIVATASTGRIFFGGSDGGVYEIIYGPTPAGAASASSASSSLGLDTSIFIPSFLQRSACRKVTHTSHLANYLPSFLSALTSSAGKILEFALDEDRQILYALHDQGDIDVFDLGAQGRETQLVCTVNLLAGGAKYARATAAKAMIKGLMKGRNENNQFLIRQLREQCPSYFTVSDLWHYQGHKSLALAKLSAPSGRATHLNESLSQFLQACHMWDTEECIEVLQGICDDYALLNFYEGVVKLALACAKNFHDAAATDLTGSKLMLKRSCLGCVLLVLQRVLKNDTSSSPQAVDEMVRLDEETRQRFTQQILHYSLASEDSDFHLLLYSWLYEHGETKLLTSIRSQFIESFLKEKDQDLLIKMYMEQQKYLVAAKVWWSRAHEDNEDMALDQNPDIVKRQYYVSKAMSCLKSIPDVSEAADAIREVRDVLDVLQLQVRILKSLEQATIALESSTSSGRGDSELRERRADLQQLTYKIFDASTLYNQFASKYDIFVFPVGFLAKLLERISAWYIRVANLPPSAHEHREIPVLLEQFRRFKSELMSFRNQL</sequence>
<dbReference type="GO" id="GO:0036228">
    <property type="term" value="P:protein localization to nuclear inner membrane"/>
    <property type="evidence" value="ECO:0007669"/>
    <property type="project" value="TreeGrafter"/>
</dbReference>
<evidence type="ECO:0008006" key="9">
    <source>
        <dbReference type="Google" id="ProtNLM"/>
    </source>
</evidence>
<evidence type="ECO:0000256" key="1">
    <source>
        <dbReference type="ARBA" id="ARBA00004123"/>
    </source>
</evidence>
<dbReference type="Proteomes" id="UP001209570">
    <property type="component" value="Unassembled WGS sequence"/>
</dbReference>
<dbReference type="GO" id="GO:0017056">
    <property type="term" value="F:structural constituent of nuclear pore"/>
    <property type="evidence" value="ECO:0007669"/>
    <property type="project" value="InterPro"/>
</dbReference>
<dbReference type="GO" id="GO:0006405">
    <property type="term" value="P:RNA export from nucleus"/>
    <property type="evidence" value="ECO:0007669"/>
    <property type="project" value="TreeGrafter"/>
</dbReference>
<comment type="similarity">
    <text evidence="2">Belongs to the non-repetitive/WGA-negative nucleoporin family.</text>
</comment>
<dbReference type="InterPro" id="IPR007187">
    <property type="entry name" value="Nucleoporin_Nup133/Nup155_C"/>
</dbReference>
<comment type="subcellular location">
    <subcellularLocation>
        <location evidence="1">Nucleus</location>
    </subcellularLocation>
</comment>
<dbReference type="EMBL" id="JAKCXM010000246">
    <property type="protein sequence ID" value="KAJ0397557.1"/>
    <property type="molecule type" value="Genomic_DNA"/>
</dbReference>
<feature type="domain" description="Nucleoporin Nup133/Nup155-like N-terminal" evidence="6">
    <location>
        <begin position="92"/>
        <end position="335"/>
    </location>
</feature>
<accession>A0AAD5Q6Z8</accession>
<evidence type="ECO:0000313" key="7">
    <source>
        <dbReference type="EMBL" id="KAJ0397557.1"/>
    </source>
</evidence>
<dbReference type="Gene3D" id="1.20.120.1050">
    <property type="match status" value="1"/>
</dbReference>
<dbReference type="Gene3D" id="1.25.40.440">
    <property type="entry name" value="Nucleoporin, helical domain, central subdomain"/>
    <property type="match status" value="1"/>
</dbReference>
<keyword evidence="3" id="KW-0813">Transport</keyword>
<evidence type="ECO:0000313" key="8">
    <source>
        <dbReference type="Proteomes" id="UP001209570"/>
    </source>
</evidence>
<evidence type="ECO:0000256" key="3">
    <source>
        <dbReference type="ARBA" id="ARBA00022448"/>
    </source>
</evidence>
<dbReference type="GO" id="GO:0044611">
    <property type="term" value="C:nuclear pore inner ring"/>
    <property type="evidence" value="ECO:0007669"/>
    <property type="project" value="TreeGrafter"/>
</dbReference>
<dbReference type="Gene3D" id="1.25.40.450">
    <property type="entry name" value="Nucleoporin, helical domain, N-terminal subdomain"/>
    <property type="match status" value="1"/>
</dbReference>
<proteinExistence type="inferred from homology"/>
<dbReference type="InterPro" id="IPR004870">
    <property type="entry name" value="Nucleoporin_Nup155"/>
</dbReference>
<keyword evidence="8" id="KW-1185">Reference proteome</keyword>
<evidence type="ECO:0000259" key="5">
    <source>
        <dbReference type="Pfam" id="PF03177"/>
    </source>
</evidence>
<name>A0AAD5Q6Z8_PYTIN</name>
<dbReference type="GO" id="GO:0006606">
    <property type="term" value="P:protein import into nucleus"/>
    <property type="evidence" value="ECO:0007669"/>
    <property type="project" value="TreeGrafter"/>
</dbReference>
<evidence type="ECO:0000256" key="2">
    <source>
        <dbReference type="ARBA" id="ARBA00007373"/>
    </source>
</evidence>
<keyword evidence="4" id="KW-0539">Nucleus</keyword>
<dbReference type="Pfam" id="PF03177">
    <property type="entry name" value="Nucleoporin_C"/>
    <property type="match status" value="1"/>
</dbReference>
<dbReference type="GO" id="GO:0000972">
    <property type="term" value="P:transcription-dependent tethering of RNA polymerase II gene DNA at nuclear periphery"/>
    <property type="evidence" value="ECO:0007669"/>
    <property type="project" value="TreeGrafter"/>
</dbReference>
<dbReference type="InterPro" id="IPR042537">
    <property type="entry name" value="Nucleoporin_Nup155_C_2"/>
</dbReference>
<dbReference type="PANTHER" id="PTHR10350">
    <property type="entry name" value="NUCLEAR PORE COMPLEX PROTEIN NUP155"/>
    <property type="match status" value="1"/>
</dbReference>
<organism evidence="7 8">
    <name type="scientific">Pythium insidiosum</name>
    <name type="common">Pythiosis disease agent</name>
    <dbReference type="NCBI Taxonomy" id="114742"/>
    <lineage>
        <taxon>Eukaryota</taxon>
        <taxon>Sar</taxon>
        <taxon>Stramenopiles</taxon>
        <taxon>Oomycota</taxon>
        <taxon>Peronosporomycetes</taxon>
        <taxon>Pythiales</taxon>
        <taxon>Pythiaceae</taxon>
        <taxon>Pythium</taxon>
    </lineage>
</organism>
<protein>
    <recommendedName>
        <fullName evidence="9">Nuclear pore complex protein</fullName>
    </recommendedName>
</protein>
<evidence type="ECO:0000256" key="4">
    <source>
        <dbReference type="ARBA" id="ARBA00023242"/>
    </source>
</evidence>
<reference evidence="7" key="1">
    <citation type="submission" date="2021-12" db="EMBL/GenBank/DDBJ databases">
        <title>Prjna785345.</title>
        <authorList>
            <person name="Rujirawat T."/>
            <person name="Krajaejun T."/>
        </authorList>
    </citation>
    <scope>NUCLEOTIDE SEQUENCE</scope>
    <source>
        <strain evidence="7">Pi057C3</strain>
    </source>
</reference>
<evidence type="ECO:0000259" key="6">
    <source>
        <dbReference type="Pfam" id="PF08801"/>
    </source>
</evidence>
<dbReference type="InterPro" id="IPR014908">
    <property type="entry name" value="Nucleoporin_Nup133/Nup155_N"/>
</dbReference>